<feature type="region of interest" description="Disordered" evidence="1">
    <location>
        <begin position="207"/>
        <end position="234"/>
    </location>
</feature>
<dbReference type="CDD" id="cd02244">
    <property type="entry name" value="cupin_7S_vicilin-like_N"/>
    <property type="match status" value="1"/>
</dbReference>
<protein>
    <recommendedName>
        <fullName evidence="4">Cupin type-1 domain-containing protein</fullName>
    </recommendedName>
</protein>
<gene>
    <name evidence="3" type="ORF">CB5_LOCUS20976</name>
</gene>
<name>A0A6V7Q4F2_ANACO</name>
<feature type="compositionally biased region" description="Polar residues" evidence="1">
    <location>
        <begin position="216"/>
        <end position="228"/>
    </location>
</feature>
<evidence type="ECO:0000313" key="3">
    <source>
        <dbReference type="EMBL" id="CAD1837765.1"/>
    </source>
</evidence>
<evidence type="ECO:0000256" key="2">
    <source>
        <dbReference type="SAM" id="SignalP"/>
    </source>
</evidence>
<proteinExistence type="predicted"/>
<feature type="signal peptide" evidence="2">
    <location>
        <begin position="1"/>
        <end position="22"/>
    </location>
</feature>
<dbReference type="Gene3D" id="2.60.120.10">
    <property type="entry name" value="Jelly Rolls"/>
    <property type="match status" value="1"/>
</dbReference>
<dbReference type="PANTHER" id="PTHR31189:SF7">
    <property type="entry name" value="OS03G0197300 PROTEIN"/>
    <property type="match status" value="1"/>
</dbReference>
<keyword evidence="2" id="KW-0732">Signal</keyword>
<organism evidence="3">
    <name type="scientific">Ananas comosus var. bracteatus</name>
    <name type="common">red pineapple</name>
    <dbReference type="NCBI Taxonomy" id="296719"/>
    <lineage>
        <taxon>Eukaryota</taxon>
        <taxon>Viridiplantae</taxon>
        <taxon>Streptophyta</taxon>
        <taxon>Embryophyta</taxon>
        <taxon>Tracheophyta</taxon>
        <taxon>Spermatophyta</taxon>
        <taxon>Magnoliopsida</taxon>
        <taxon>Liliopsida</taxon>
        <taxon>Poales</taxon>
        <taxon>Bromeliaceae</taxon>
        <taxon>Bromelioideae</taxon>
        <taxon>Ananas</taxon>
    </lineage>
</organism>
<dbReference type="SUPFAM" id="SSF51182">
    <property type="entry name" value="RmlC-like cupins"/>
    <property type="match status" value="1"/>
</dbReference>
<dbReference type="PANTHER" id="PTHR31189">
    <property type="entry name" value="OS03G0336100 PROTEIN-RELATED"/>
    <property type="match status" value="1"/>
</dbReference>
<sequence>MVAKKVLLGTAVVLLLWAFCSAAAAGREKRFASRFRPLVTKESRTRVVETDSLFLPVLLHSDMVFYVHTGRGRVSYLQEDYKHGTQSIDVERGDVYRLEQGSVFYVESNPSPTREKLRIHAVFNTMNIENTAEPFFGAYSNICDLVRGFDEQVLEMGFGVSKEVIQGIISAERPPSIVPYSQNETEKPSWKEGIIEALLGVRGREISRTRRKPRHSTSFLASRTSRTVTDGALQ</sequence>
<accession>A0A6V7Q4F2</accession>
<evidence type="ECO:0008006" key="4">
    <source>
        <dbReference type="Google" id="ProtNLM"/>
    </source>
</evidence>
<feature type="chain" id="PRO_5028468027" description="Cupin type-1 domain-containing protein" evidence="2">
    <location>
        <begin position="23"/>
        <end position="234"/>
    </location>
</feature>
<dbReference type="EMBL" id="LR862132">
    <property type="protein sequence ID" value="CAD1837765.1"/>
    <property type="molecule type" value="Genomic_DNA"/>
</dbReference>
<dbReference type="InterPro" id="IPR014710">
    <property type="entry name" value="RmlC-like_jellyroll"/>
</dbReference>
<dbReference type="AlphaFoldDB" id="A0A6V7Q4F2"/>
<reference evidence="3" key="1">
    <citation type="submission" date="2020-07" db="EMBL/GenBank/DDBJ databases">
        <authorList>
            <person name="Lin J."/>
        </authorList>
    </citation>
    <scope>NUCLEOTIDE SEQUENCE</scope>
</reference>
<dbReference type="InterPro" id="IPR050253">
    <property type="entry name" value="Seed_Storage-Functional"/>
</dbReference>
<dbReference type="InterPro" id="IPR011051">
    <property type="entry name" value="RmlC_Cupin_sf"/>
</dbReference>
<evidence type="ECO:0000256" key="1">
    <source>
        <dbReference type="SAM" id="MobiDB-lite"/>
    </source>
</evidence>